<dbReference type="EC" id="1.1.1.193" evidence="13"/>
<protein>
    <recommendedName>
        <fullName evidence="13">Riboflavin biosynthesis protein RibD</fullName>
    </recommendedName>
    <domain>
        <recommendedName>
            <fullName evidence="13">Diaminohydroxyphosphoribosylaminopyrimidine deaminase</fullName>
            <shortName evidence="13">DRAP deaminase</shortName>
            <ecNumber evidence="13">3.5.4.26</ecNumber>
        </recommendedName>
        <alternativeName>
            <fullName evidence="13">Riboflavin-specific deaminase</fullName>
        </alternativeName>
    </domain>
    <domain>
        <recommendedName>
            <fullName evidence="13">5-amino-6-(5-phosphoribosylamino)uracil reductase</fullName>
            <ecNumber evidence="13">1.1.1.193</ecNumber>
        </recommendedName>
        <alternativeName>
            <fullName evidence="13">HTP reductase</fullName>
        </alternativeName>
    </domain>
</protein>
<dbReference type="GO" id="GO:0008835">
    <property type="term" value="F:diaminohydroxyphosphoribosylaminopyrimidine deaminase activity"/>
    <property type="evidence" value="ECO:0007669"/>
    <property type="project" value="UniProtKB-EC"/>
</dbReference>
<comment type="catalytic activity">
    <reaction evidence="13">
        <text>5-amino-6-(5-phospho-D-ribitylamino)uracil + NADP(+) = 5-amino-6-(5-phospho-D-ribosylamino)uracil + NADPH + H(+)</text>
        <dbReference type="Rhea" id="RHEA:17845"/>
        <dbReference type="ChEBI" id="CHEBI:15378"/>
        <dbReference type="ChEBI" id="CHEBI:57783"/>
        <dbReference type="ChEBI" id="CHEBI:58349"/>
        <dbReference type="ChEBI" id="CHEBI:58421"/>
        <dbReference type="ChEBI" id="CHEBI:58453"/>
        <dbReference type="EC" id="1.1.1.193"/>
    </reaction>
</comment>
<feature type="domain" description="CMP/dCMP-type deaminase" evidence="17">
    <location>
        <begin position="1"/>
        <end position="117"/>
    </location>
</feature>
<keyword evidence="9 13" id="KW-0862">Zinc</keyword>
<keyword evidence="12" id="KW-0511">Multifunctional enzyme</keyword>
<dbReference type="PANTHER" id="PTHR38011:SF7">
    <property type="entry name" value="2,5-DIAMINO-6-RIBOSYLAMINO-4(3H)-PYRIMIDINONE 5'-PHOSPHATE REDUCTASE"/>
    <property type="match status" value="1"/>
</dbReference>
<dbReference type="Gene3D" id="3.40.430.10">
    <property type="entry name" value="Dihydrofolate Reductase, subunit A"/>
    <property type="match status" value="1"/>
</dbReference>
<evidence type="ECO:0000256" key="11">
    <source>
        <dbReference type="ARBA" id="ARBA00023002"/>
    </source>
</evidence>
<evidence type="ECO:0000256" key="10">
    <source>
        <dbReference type="ARBA" id="ARBA00022857"/>
    </source>
</evidence>
<dbReference type="InterPro" id="IPR002125">
    <property type="entry name" value="CMP_dCMP_dom"/>
</dbReference>
<feature type="binding site" evidence="15">
    <location>
        <position position="201"/>
    </location>
    <ligand>
        <name>substrate</name>
    </ligand>
</feature>
<feature type="binding site" evidence="16">
    <location>
        <position position="44"/>
    </location>
    <ligand>
        <name>Zn(2+)</name>
        <dbReference type="ChEBI" id="CHEBI:29105"/>
        <note>catalytic</note>
    </ligand>
</feature>
<dbReference type="InterPro" id="IPR004794">
    <property type="entry name" value="Eubact_RibD"/>
</dbReference>
<feature type="binding site" evidence="16">
    <location>
        <position position="69"/>
    </location>
    <ligand>
        <name>Zn(2+)</name>
        <dbReference type="ChEBI" id="CHEBI:29105"/>
        <note>catalytic</note>
    </ligand>
</feature>
<dbReference type="Proteomes" id="UP000005522">
    <property type="component" value="Chromosome"/>
</dbReference>
<dbReference type="eggNOG" id="COG0117">
    <property type="taxonomic scope" value="Bacteria"/>
</dbReference>
<dbReference type="PROSITE" id="PS51747">
    <property type="entry name" value="CYT_DCMP_DEAMINASES_2"/>
    <property type="match status" value="1"/>
</dbReference>
<proteinExistence type="inferred from homology"/>
<evidence type="ECO:0000256" key="5">
    <source>
        <dbReference type="ARBA" id="ARBA00007417"/>
    </source>
</evidence>
<comment type="catalytic activity">
    <reaction evidence="13">
        <text>2,5-diamino-6-hydroxy-4-(5-phosphoribosylamino)-pyrimidine + H2O + H(+) = 5-amino-6-(5-phospho-D-ribosylamino)uracil + NH4(+)</text>
        <dbReference type="Rhea" id="RHEA:21868"/>
        <dbReference type="ChEBI" id="CHEBI:15377"/>
        <dbReference type="ChEBI" id="CHEBI:15378"/>
        <dbReference type="ChEBI" id="CHEBI:28938"/>
        <dbReference type="ChEBI" id="CHEBI:58453"/>
        <dbReference type="ChEBI" id="CHEBI:58614"/>
        <dbReference type="EC" id="3.5.4.26"/>
    </reaction>
</comment>
<comment type="similarity">
    <text evidence="5 13">In the C-terminal section; belongs to the HTP reductase family.</text>
</comment>
<dbReference type="SUPFAM" id="SSF53927">
    <property type="entry name" value="Cytidine deaminase-like"/>
    <property type="match status" value="1"/>
</dbReference>
<feature type="binding site" evidence="15">
    <location>
        <position position="148"/>
    </location>
    <ligand>
        <name>NADP(+)</name>
        <dbReference type="ChEBI" id="CHEBI:58349"/>
    </ligand>
</feature>
<comment type="pathway">
    <text evidence="3 13">Cofactor biosynthesis; riboflavin biosynthesis; 5-amino-6-(D-ribitylamino)uracil from GTP: step 3/4.</text>
</comment>
<reference evidence="18 19" key="1">
    <citation type="journal article" date="2009" name="J. Bacteriol.">
        <title>Draft genome sequence of the extremely acidophilic bacterium Acidithiobacillus caldus ATCC 51756 reveals metabolic versatility in the genus Acidithiobacillus.</title>
        <authorList>
            <person name="Valdes J."/>
            <person name="Quatrini R."/>
            <person name="Hallberg K."/>
            <person name="Dopson M."/>
            <person name="Valenzuela P.D."/>
            <person name="Holmes D.S."/>
        </authorList>
    </citation>
    <scope>NUCLEOTIDE SEQUENCE [LARGE SCALE GENOMIC DNA]</scope>
    <source>
        <strain evidence="19">ATCC 51756 / DSM 8584 / KU</strain>
    </source>
</reference>
<dbReference type="InterPro" id="IPR002734">
    <property type="entry name" value="RibDG_C"/>
</dbReference>
<dbReference type="CDD" id="cd01284">
    <property type="entry name" value="Riboflavin_deaminase-reductase"/>
    <property type="match status" value="1"/>
</dbReference>
<feature type="binding site" evidence="15">
    <location>
        <position position="164"/>
    </location>
    <ligand>
        <name>NADP(+)</name>
        <dbReference type="ChEBI" id="CHEBI:58349"/>
    </ligand>
</feature>
<sequence>MAEALTLARRGLYSTHPNPRVGAVVVRDGQIVGRGAHLRAGDAHAEVFALAQAGERARGATLYVTLEPCCHHGRTPPCTDAILTAGVARVVIAIADPNPRVRGGGIALLQQQGLQVELGCLAEEATALNIGFVRRMRSGRPWIRLKQAQSLDGCVALASGESQWLTGSAARADVQRERAAASAIVVGVGTVLADNPRLAPRVDFPLCRFPHKIILDSHLRTPADAALFDTPGEIWIFHGQDADPERRIRLIQRGAHLQGLPMGPKGVGLDLAALWTALAQRECNEVLVEAGPELATSLLRGGWVDEWLLYLAPKILGEGAQPAARLGPYAQLDAVPSWRLWRAETIAGDVKLQLLSAEGQSCLQESFKP</sequence>
<evidence type="ECO:0000256" key="6">
    <source>
        <dbReference type="ARBA" id="ARBA00022619"/>
    </source>
</evidence>
<dbReference type="NCBIfam" id="TIGR00326">
    <property type="entry name" value="eubact_ribD"/>
    <property type="match status" value="1"/>
</dbReference>
<evidence type="ECO:0000256" key="13">
    <source>
        <dbReference type="PIRNR" id="PIRNR006769"/>
    </source>
</evidence>
<dbReference type="UniPathway" id="UPA00275">
    <property type="reaction ID" value="UER00401"/>
</dbReference>
<evidence type="ECO:0000256" key="8">
    <source>
        <dbReference type="ARBA" id="ARBA00022801"/>
    </source>
</evidence>
<dbReference type="PIRSF" id="PIRSF006769">
    <property type="entry name" value="RibD"/>
    <property type="match status" value="1"/>
</dbReference>
<dbReference type="Pfam" id="PF01872">
    <property type="entry name" value="RibD_C"/>
    <property type="match status" value="1"/>
</dbReference>
<dbReference type="SUPFAM" id="SSF53597">
    <property type="entry name" value="Dihydrofolate reductase-like"/>
    <property type="match status" value="1"/>
</dbReference>
<evidence type="ECO:0000256" key="4">
    <source>
        <dbReference type="ARBA" id="ARBA00005259"/>
    </source>
</evidence>
<feature type="binding site" evidence="15">
    <location>
        <position position="190"/>
    </location>
    <ligand>
        <name>NADP(+)</name>
        <dbReference type="ChEBI" id="CHEBI:58349"/>
    </ligand>
</feature>
<feature type="binding site" evidence="15">
    <location>
        <position position="162"/>
    </location>
    <ligand>
        <name>substrate</name>
    </ligand>
</feature>
<keyword evidence="10 13" id="KW-0521">NADP</keyword>
<feature type="binding site" evidence="15">
    <location>
        <position position="217"/>
    </location>
    <ligand>
        <name>NADP(+)</name>
        <dbReference type="ChEBI" id="CHEBI:58349"/>
    </ligand>
</feature>
<evidence type="ECO:0000256" key="15">
    <source>
        <dbReference type="PIRSR" id="PIRSR006769-2"/>
    </source>
</evidence>
<dbReference type="InterPro" id="IPR016193">
    <property type="entry name" value="Cytidine_deaminase-like"/>
</dbReference>
<dbReference type="FunFam" id="3.40.140.10:FF:000025">
    <property type="entry name" value="Riboflavin biosynthesis protein RibD"/>
    <property type="match status" value="1"/>
</dbReference>
<keyword evidence="6 13" id="KW-0686">Riboflavin biosynthesis</keyword>
<evidence type="ECO:0000256" key="3">
    <source>
        <dbReference type="ARBA" id="ARBA00004910"/>
    </source>
</evidence>
<dbReference type="InterPro" id="IPR024072">
    <property type="entry name" value="DHFR-like_dom_sf"/>
</dbReference>
<dbReference type="EC" id="3.5.4.26" evidence="13"/>
<organism evidence="18 19">
    <name type="scientific">Acidithiobacillus caldus (strain ATCC 51756 / DSM 8584 / KU)</name>
    <dbReference type="NCBI Taxonomy" id="637389"/>
    <lineage>
        <taxon>Bacteria</taxon>
        <taxon>Pseudomonadati</taxon>
        <taxon>Pseudomonadota</taxon>
        <taxon>Acidithiobacillia</taxon>
        <taxon>Acidithiobacillales</taxon>
        <taxon>Acidithiobacillaceae</taxon>
        <taxon>Acidithiobacillus</taxon>
    </lineage>
</organism>
<gene>
    <name evidence="18" type="ORF">Acaty_c0591</name>
</gene>
<feature type="binding site" evidence="15">
    <location>
        <position position="178"/>
    </location>
    <ligand>
        <name>substrate</name>
    </ligand>
</feature>
<dbReference type="EMBL" id="CP005986">
    <property type="protein sequence ID" value="AIA54475.1"/>
    <property type="molecule type" value="Genomic_DNA"/>
</dbReference>
<dbReference type="eggNOG" id="COG1985">
    <property type="taxonomic scope" value="Bacteria"/>
</dbReference>
<dbReference type="Pfam" id="PF00383">
    <property type="entry name" value="dCMP_cyt_deam_1"/>
    <property type="match status" value="1"/>
</dbReference>
<dbReference type="KEGG" id="acz:Acaty_c0591"/>
<evidence type="ECO:0000256" key="14">
    <source>
        <dbReference type="PIRSR" id="PIRSR006769-1"/>
    </source>
</evidence>
<evidence type="ECO:0000256" key="16">
    <source>
        <dbReference type="PIRSR" id="PIRSR006769-3"/>
    </source>
</evidence>
<dbReference type="GO" id="GO:0009231">
    <property type="term" value="P:riboflavin biosynthetic process"/>
    <property type="evidence" value="ECO:0007669"/>
    <property type="project" value="UniProtKB-UniPathway"/>
</dbReference>
<feature type="active site" description="Proton donor" evidence="14">
    <location>
        <position position="46"/>
    </location>
</feature>
<comment type="pathway">
    <text evidence="2 13">Cofactor biosynthesis; riboflavin biosynthesis; 5-amino-6-(D-ribitylamino)uracil from GTP: step 2/4.</text>
</comment>
<feature type="binding site" evidence="16">
    <location>
        <position position="78"/>
    </location>
    <ligand>
        <name>Zn(2+)</name>
        <dbReference type="ChEBI" id="CHEBI:29105"/>
        <note>catalytic</note>
    </ligand>
</feature>
<feature type="binding site" evidence="15">
    <location>
        <begin position="291"/>
        <end position="297"/>
    </location>
    <ligand>
        <name>NADP(+)</name>
        <dbReference type="ChEBI" id="CHEBI:58349"/>
    </ligand>
</feature>
<dbReference type="PANTHER" id="PTHR38011">
    <property type="entry name" value="DIHYDROFOLATE REDUCTASE FAMILY PROTEIN (AFU_ORTHOLOGUE AFUA_8G06820)"/>
    <property type="match status" value="1"/>
</dbReference>
<keyword evidence="7 13" id="KW-0479">Metal-binding</keyword>
<feature type="binding site" evidence="15">
    <location>
        <position position="289"/>
    </location>
    <ligand>
        <name>substrate</name>
    </ligand>
</feature>
<evidence type="ECO:0000313" key="18">
    <source>
        <dbReference type="EMBL" id="AIA54475.1"/>
    </source>
</evidence>
<evidence type="ECO:0000256" key="7">
    <source>
        <dbReference type="ARBA" id="ARBA00022723"/>
    </source>
</evidence>
<evidence type="ECO:0000256" key="9">
    <source>
        <dbReference type="ARBA" id="ARBA00022833"/>
    </source>
</evidence>
<feature type="binding site" evidence="15">
    <location>
        <position position="194"/>
    </location>
    <ligand>
        <name>NADP(+)</name>
        <dbReference type="ChEBI" id="CHEBI:58349"/>
    </ligand>
</feature>
<dbReference type="GO" id="GO:0008703">
    <property type="term" value="F:5-amino-6-(5-phosphoribosylamino)uracil reductase activity"/>
    <property type="evidence" value="ECO:0007669"/>
    <property type="project" value="UniProtKB-EC"/>
</dbReference>
<evidence type="ECO:0000259" key="17">
    <source>
        <dbReference type="PROSITE" id="PS51747"/>
    </source>
</evidence>
<dbReference type="PROSITE" id="PS00903">
    <property type="entry name" value="CYT_DCMP_DEAMINASES_1"/>
    <property type="match status" value="1"/>
</dbReference>
<dbReference type="InterPro" id="IPR016192">
    <property type="entry name" value="APOBEC/CMP_deaminase_Zn-bd"/>
</dbReference>
<dbReference type="HOGENOM" id="CLU_036590_1_2_6"/>
<feature type="binding site" evidence="15">
    <location>
        <position position="198"/>
    </location>
    <ligand>
        <name>substrate</name>
    </ligand>
</feature>
<evidence type="ECO:0000256" key="1">
    <source>
        <dbReference type="ARBA" id="ARBA00002151"/>
    </source>
</evidence>
<evidence type="ECO:0000256" key="2">
    <source>
        <dbReference type="ARBA" id="ARBA00004882"/>
    </source>
</evidence>
<comment type="similarity">
    <text evidence="4 13">In the N-terminal section; belongs to the cytidine and deoxycytidylate deaminase family.</text>
</comment>
<evidence type="ECO:0000313" key="19">
    <source>
        <dbReference type="Proteomes" id="UP000005522"/>
    </source>
</evidence>
<comment type="cofactor">
    <cofactor evidence="13 16">
        <name>Zn(2+)</name>
        <dbReference type="ChEBI" id="CHEBI:29105"/>
    </cofactor>
    <text evidence="13 16">Binds 1 zinc ion.</text>
</comment>
<keyword evidence="11 13" id="KW-0560">Oxidoreductase</keyword>
<dbReference type="GO" id="GO:0008270">
    <property type="term" value="F:zinc ion binding"/>
    <property type="evidence" value="ECO:0007669"/>
    <property type="project" value="InterPro"/>
</dbReference>
<keyword evidence="8 13" id="KW-0378">Hydrolase</keyword>
<dbReference type="AlphaFoldDB" id="A0A059ZS35"/>
<evidence type="ECO:0000256" key="12">
    <source>
        <dbReference type="ARBA" id="ARBA00023268"/>
    </source>
</evidence>
<dbReference type="NCBIfam" id="TIGR00227">
    <property type="entry name" value="ribD_Cterm"/>
    <property type="match status" value="1"/>
</dbReference>
<dbReference type="Gene3D" id="3.40.140.10">
    <property type="entry name" value="Cytidine Deaminase, domain 2"/>
    <property type="match status" value="1"/>
</dbReference>
<dbReference type="InterPro" id="IPR050765">
    <property type="entry name" value="Riboflavin_Biosynth_HTPR"/>
</dbReference>
<comment type="function">
    <text evidence="1 13">Converts 2,5-diamino-6-(ribosylamino)-4(3h)-pyrimidinone 5'-phosphate into 5-amino-6-(ribosylamino)-2,4(1h,3h)-pyrimidinedione 5'-phosphate.</text>
</comment>
<name>A0A059ZS35_ACICK</name>
<dbReference type="GO" id="GO:0050661">
    <property type="term" value="F:NADP binding"/>
    <property type="evidence" value="ECO:0007669"/>
    <property type="project" value="InterPro"/>
</dbReference>
<accession>A0A059ZS35</accession>
<dbReference type="InterPro" id="IPR011549">
    <property type="entry name" value="RibD_C"/>
</dbReference>